<feature type="region of interest" description="Disordered" evidence="5">
    <location>
        <begin position="1"/>
        <end position="24"/>
    </location>
</feature>
<dbReference type="InterPro" id="IPR002222">
    <property type="entry name" value="Ribosomal_uS19"/>
</dbReference>
<accession>X6LZU8</accession>
<dbReference type="Gene3D" id="3.30.860.10">
    <property type="entry name" value="30s Ribosomal Protein S19, Chain A"/>
    <property type="match status" value="1"/>
</dbReference>
<dbReference type="Proteomes" id="UP000023152">
    <property type="component" value="Unassembled WGS sequence"/>
</dbReference>
<dbReference type="PROSITE" id="PS00323">
    <property type="entry name" value="RIBOSOMAL_S19"/>
    <property type="match status" value="1"/>
</dbReference>
<proteinExistence type="inferred from homology"/>
<evidence type="ECO:0000256" key="1">
    <source>
        <dbReference type="ARBA" id="ARBA00007345"/>
    </source>
</evidence>
<dbReference type="GO" id="GO:0003723">
    <property type="term" value="F:RNA binding"/>
    <property type="evidence" value="ECO:0007669"/>
    <property type="project" value="InterPro"/>
</dbReference>
<dbReference type="InterPro" id="IPR020934">
    <property type="entry name" value="Ribosomal_uS19_CS"/>
</dbReference>
<dbReference type="GO" id="GO:0000028">
    <property type="term" value="P:ribosomal small subunit assembly"/>
    <property type="evidence" value="ECO:0007669"/>
    <property type="project" value="TreeGrafter"/>
</dbReference>
<dbReference type="InterPro" id="IPR023575">
    <property type="entry name" value="Ribosomal_uS19_SF"/>
</dbReference>
<keyword evidence="7" id="KW-1185">Reference proteome</keyword>
<dbReference type="Pfam" id="PF00203">
    <property type="entry name" value="Ribosomal_S19"/>
    <property type="match status" value="1"/>
</dbReference>
<organism evidence="6 7">
    <name type="scientific">Reticulomyxa filosa</name>
    <dbReference type="NCBI Taxonomy" id="46433"/>
    <lineage>
        <taxon>Eukaryota</taxon>
        <taxon>Sar</taxon>
        <taxon>Rhizaria</taxon>
        <taxon>Retaria</taxon>
        <taxon>Foraminifera</taxon>
        <taxon>Monothalamids</taxon>
        <taxon>Reticulomyxidae</taxon>
        <taxon>Reticulomyxa</taxon>
    </lineage>
</organism>
<evidence type="ECO:0000256" key="4">
    <source>
        <dbReference type="RuleBase" id="RU003485"/>
    </source>
</evidence>
<comment type="similarity">
    <text evidence="1 4">Belongs to the universal ribosomal protein uS19 family.</text>
</comment>
<dbReference type="SUPFAM" id="SSF54570">
    <property type="entry name" value="Ribosomal protein S19"/>
    <property type="match status" value="1"/>
</dbReference>
<dbReference type="AlphaFoldDB" id="X6LZU8"/>
<keyword evidence="3 4" id="KW-0687">Ribonucleoprotein</keyword>
<evidence type="ECO:0000256" key="5">
    <source>
        <dbReference type="SAM" id="MobiDB-lite"/>
    </source>
</evidence>
<evidence type="ECO:0000313" key="7">
    <source>
        <dbReference type="Proteomes" id="UP000023152"/>
    </source>
</evidence>
<sequence length="191" mass="22466">MPKKIKKIGKRKAPRRRTGMTEEDAAKAAELKAKRKFRKYYYRGIEVEKLLDLGTREFKELVHARARRRFRRGLSDKHKSFIKRLRKAKKSVQGTIKKPKIIKTHLRNMIVVPEMVASQVGVYNGKGYIHVEIKPDMIGYYLAEFSITYKPVGHGRPVYSIEIKEFQSFEIFFGDLLYRALFFVRKNISIL</sequence>
<keyword evidence="2 4" id="KW-0689">Ribosomal protein</keyword>
<dbReference type="PRINTS" id="PR00975">
    <property type="entry name" value="RIBOSOMALS19"/>
</dbReference>
<name>X6LZU8_RETFI</name>
<comment type="caution">
    <text evidence="6">The sequence shown here is derived from an EMBL/GenBank/DDBJ whole genome shotgun (WGS) entry which is preliminary data.</text>
</comment>
<dbReference type="PANTHER" id="PTHR11880">
    <property type="entry name" value="RIBOSOMAL PROTEIN S19P FAMILY MEMBER"/>
    <property type="match status" value="1"/>
</dbReference>
<dbReference type="HAMAP" id="MF_00531">
    <property type="entry name" value="Ribosomal_uS19"/>
    <property type="match status" value="1"/>
</dbReference>
<dbReference type="FunFam" id="3.30.860.10:FF:000002">
    <property type="entry name" value="40S ribosomal protein S15"/>
    <property type="match status" value="1"/>
</dbReference>
<dbReference type="GO" id="GO:0022627">
    <property type="term" value="C:cytosolic small ribosomal subunit"/>
    <property type="evidence" value="ECO:0007669"/>
    <property type="project" value="TreeGrafter"/>
</dbReference>
<gene>
    <name evidence="6" type="ORF">RFI_29971</name>
</gene>
<protein>
    <submittedName>
        <fullName evidence="6">40S ribosomal protein S15</fullName>
    </submittedName>
</protein>
<dbReference type="PANTHER" id="PTHR11880:SF2">
    <property type="entry name" value="SMALL RIBOSOMAL SUBUNIT PROTEIN US19"/>
    <property type="match status" value="1"/>
</dbReference>
<dbReference type="OMA" id="LLDMQLC"/>
<dbReference type="InterPro" id="IPR005713">
    <property type="entry name" value="Ribosomal_uS19_euk/arc"/>
</dbReference>
<dbReference type="NCBIfam" id="TIGR01025">
    <property type="entry name" value="uS19_arch"/>
    <property type="match status" value="1"/>
</dbReference>
<dbReference type="OrthoDB" id="10258210at2759"/>
<dbReference type="EMBL" id="ASPP01026171">
    <property type="protein sequence ID" value="ETO07423.1"/>
    <property type="molecule type" value="Genomic_DNA"/>
</dbReference>
<feature type="compositionally biased region" description="Basic residues" evidence="5">
    <location>
        <begin position="1"/>
        <end position="18"/>
    </location>
</feature>
<evidence type="ECO:0000256" key="3">
    <source>
        <dbReference type="ARBA" id="ARBA00023274"/>
    </source>
</evidence>
<evidence type="ECO:0000313" key="6">
    <source>
        <dbReference type="EMBL" id="ETO07423.1"/>
    </source>
</evidence>
<dbReference type="GO" id="GO:0003735">
    <property type="term" value="F:structural constituent of ribosome"/>
    <property type="evidence" value="ECO:0007669"/>
    <property type="project" value="InterPro"/>
</dbReference>
<evidence type="ECO:0000256" key="2">
    <source>
        <dbReference type="ARBA" id="ARBA00022980"/>
    </source>
</evidence>
<dbReference type="GO" id="GO:0006412">
    <property type="term" value="P:translation"/>
    <property type="evidence" value="ECO:0007669"/>
    <property type="project" value="InterPro"/>
</dbReference>
<reference evidence="6 7" key="1">
    <citation type="journal article" date="2013" name="Curr. Biol.">
        <title>The Genome of the Foraminiferan Reticulomyxa filosa.</title>
        <authorList>
            <person name="Glockner G."/>
            <person name="Hulsmann N."/>
            <person name="Schleicher M."/>
            <person name="Noegel A.A."/>
            <person name="Eichinger L."/>
            <person name="Gallinger C."/>
            <person name="Pawlowski J."/>
            <person name="Sierra R."/>
            <person name="Euteneuer U."/>
            <person name="Pillet L."/>
            <person name="Moustafa A."/>
            <person name="Platzer M."/>
            <person name="Groth M."/>
            <person name="Szafranski K."/>
            <person name="Schliwa M."/>
        </authorList>
    </citation>
    <scope>NUCLEOTIDE SEQUENCE [LARGE SCALE GENOMIC DNA]</scope>
</reference>